<sequence length="141" mass="15188">MSDPWPPGDRVKTYTAPGTAVRFDARRCAHAEECVKGLPEVFDPARRPWIDPSLADPDAIAEVVARCPSGALHAAVDGVWAKEGGPTAITALADGPLEVRGDFEVDGRREVRALLCRCGDSANKPWCDGTHVRKGWRARSG</sequence>
<keyword evidence="7" id="KW-1185">Reference proteome</keyword>
<evidence type="ECO:0000313" key="6">
    <source>
        <dbReference type="EMBL" id="GLZ80221.1"/>
    </source>
</evidence>
<evidence type="ECO:0000313" key="7">
    <source>
        <dbReference type="Proteomes" id="UP001165079"/>
    </source>
</evidence>
<dbReference type="RefSeq" id="WP_285665345.1">
    <property type="nucleotide sequence ID" value="NZ_BSTX01000003.1"/>
</dbReference>
<dbReference type="SMART" id="SM00704">
    <property type="entry name" value="ZnF_CDGSH"/>
    <property type="match status" value="1"/>
</dbReference>
<evidence type="ECO:0000256" key="2">
    <source>
        <dbReference type="ARBA" id="ARBA00022723"/>
    </source>
</evidence>
<keyword evidence="4" id="KW-0411">Iron-sulfur</keyword>
<dbReference type="InterPro" id="IPR042216">
    <property type="entry name" value="MitoNEET_CISD"/>
</dbReference>
<evidence type="ECO:0000256" key="3">
    <source>
        <dbReference type="ARBA" id="ARBA00023004"/>
    </source>
</evidence>
<evidence type="ECO:0000256" key="1">
    <source>
        <dbReference type="ARBA" id="ARBA00022714"/>
    </source>
</evidence>
<dbReference type="InterPro" id="IPR010693">
    <property type="entry name" value="Divergent_4Fe-4S_mono-cluster"/>
</dbReference>
<dbReference type="Pfam" id="PF09360">
    <property type="entry name" value="zf-CDGSH"/>
    <property type="match status" value="1"/>
</dbReference>
<dbReference type="AlphaFoldDB" id="A0A9W6SQ69"/>
<dbReference type="GO" id="GO:0005737">
    <property type="term" value="C:cytoplasm"/>
    <property type="evidence" value="ECO:0007669"/>
    <property type="project" value="UniProtKB-ARBA"/>
</dbReference>
<name>A0A9W6SQ69_9ACTN</name>
<organism evidence="6 7">
    <name type="scientific">Actinorhabdospora filicis</name>
    <dbReference type="NCBI Taxonomy" id="1785913"/>
    <lineage>
        <taxon>Bacteria</taxon>
        <taxon>Bacillati</taxon>
        <taxon>Actinomycetota</taxon>
        <taxon>Actinomycetes</taxon>
        <taxon>Micromonosporales</taxon>
        <taxon>Micromonosporaceae</taxon>
        <taxon>Actinorhabdospora</taxon>
    </lineage>
</organism>
<proteinExistence type="predicted"/>
<keyword evidence="1" id="KW-0001">2Fe-2S</keyword>
<accession>A0A9W6SQ69</accession>
<comment type="caution">
    <text evidence="6">The sequence shown here is derived from an EMBL/GenBank/DDBJ whole genome shotgun (WGS) entry which is preliminary data.</text>
</comment>
<evidence type="ECO:0000259" key="5">
    <source>
        <dbReference type="SMART" id="SM00704"/>
    </source>
</evidence>
<protein>
    <recommendedName>
        <fullName evidence="5">Iron-binding zinc finger CDGSH type domain-containing protein</fullName>
    </recommendedName>
</protein>
<feature type="domain" description="Iron-binding zinc finger CDGSH type" evidence="5">
    <location>
        <begin position="98"/>
        <end position="137"/>
    </location>
</feature>
<dbReference type="Gene3D" id="3.40.5.90">
    <property type="entry name" value="CDGSH iron-sulfur domain, mitoNEET-type"/>
    <property type="match status" value="1"/>
</dbReference>
<dbReference type="GO" id="GO:0051537">
    <property type="term" value="F:2 iron, 2 sulfur cluster binding"/>
    <property type="evidence" value="ECO:0007669"/>
    <property type="project" value="UniProtKB-KW"/>
</dbReference>
<reference evidence="6" key="1">
    <citation type="submission" date="2023-03" db="EMBL/GenBank/DDBJ databases">
        <title>Actinorhabdospora filicis NBRC 111898.</title>
        <authorList>
            <person name="Ichikawa N."/>
            <person name="Sato H."/>
            <person name="Tonouchi N."/>
        </authorList>
    </citation>
    <scope>NUCLEOTIDE SEQUENCE</scope>
    <source>
        <strain evidence="6">NBRC 111898</strain>
    </source>
</reference>
<dbReference type="GO" id="GO:0046872">
    <property type="term" value="F:metal ion binding"/>
    <property type="evidence" value="ECO:0007669"/>
    <property type="project" value="UniProtKB-KW"/>
</dbReference>
<gene>
    <name evidence="6" type="ORF">Afil01_50280</name>
</gene>
<dbReference type="Proteomes" id="UP001165079">
    <property type="component" value="Unassembled WGS sequence"/>
</dbReference>
<dbReference type="EMBL" id="BSTX01000003">
    <property type="protein sequence ID" value="GLZ80221.1"/>
    <property type="molecule type" value="Genomic_DNA"/>
</dbReference>
<evidence type="ECO:0000256" key="4">
    <source>
        <dbReference type="ARBA" id="ARBA00023014"/>
    </source>
</evidence>
<keyword evidence="3" id="KW-0408">Iron</keyword>
<keyword evidence="2" id="KW-0479">Metal-binding</keyword>
<dbReference type="Pfam" id="PF06902">
    <property type="entry name" value="Fer4_19"/>
    <property type="match status" value="1"/>
</dbReference>
<dbReference type="InterPro" id="IPR018967">
    <property type="entry name" value="FeS-contain_CDGSH-typ"/>
</dbReference>